<dbReference type="OrthoDB" id="2658755at2"/>
<gene>
    <name evidence="2" type="ORF">EDM21_23490</name>
</gene>
<proteinExistence type="predicted"/>
<evidence type="ECO:0000313" key="3">
    <source>
        <dbReference type="Proteomes" id="UP000490800"/>
    </source>
</evidence>
<protein>
    <submittedName>
        <fullName evidence="2">Uncharacterized protein</fullName>
    </submittedName>
</protein>
<evidence type="ECO:0000313" key="2">
    <source>
        <dbReference type="EMBL" id="MVP02451.1"/>
    </source>
</evidence>
<reference evidence="2 3" key="1">
    <citation type="journal article" date="2019" name="Microorganisms">
        <title>Paenibacillus lutrae sp. nov., A Chitinolytic Species Isolated from A River Otter in Castril Natural Park, Granada, Spain.</title>
        <authorList>
            <person name="Rodriguez M."/>
            <person name="Reina J.C."/>
            <person name="Bejar V."/>
            <person name="Llamas I."/>
        </authorList>
    </citation>
    <scope>NUCLEOTIDE SEQUENCE [LARGE SCALE GENOMIC DNA]</scope>
    <source>
        <strain evidence="2 3">N10</strain>
    </source>
</reference>
<keyword evidence="3" id="KW-1185">Reference proteome</keyword>
<sequence length="77" mass="8848">MQKHGTQQTKEEEEHLILRSEIQSFNDATEHNRTILGVPDKKVDLKSMPTPLRWFAYCVGTLFVLMAIGMLVQYLNG</sequence>
<accession>A0A7X3K1Z7</accession>
<dbReference type="AlphaFoldDB" id="A0A7X3K1Z7"/>
<evidence type="ECO:0000256" key="1">
    <source>
        <dbReference type="SAM" id="Phobius"/>
    </source>
</evidence>
<feature type="transmembrane region" description="Helical" evidence="1">
    <location>
        <begin position="54"/>
        <end position="75"/>
    </location>
</feature>
<name>A0A7X3K1Z7_9BACL</name>
<dbReference type="RefSeq" id="WP_157338808.1">
    <property type="nucleotide sequence ID" value="NZ_RHLK01000024.1"/>
</dbReference>
<dbReference type="EMBL" id="RHLK01000024">
    <property type="protein sequence ID" value="MVP02451.1"/>
    <property type="molecule type" value="Genomic_DNA"/>
</dbReference>
<organism evidence="2 3">
    <name type="scientific">Paenibacillus lutrae</name>
    <dbReference type="NCBI Taxonomy" id="2078573"/>
    <lineage>
        <taxon>Bacteria</taxon>
        <taxon>Bacillati</taxon>
        <taxon>Bacillota</taxon>
        <taxon>Bacilli</taxon>
        <taxon>Bacillales</taxon>
        <taxon>Paenibacillaceae</taxon>
        <taxon>Paenibacillus</taxon>
    </lineage>
</organism>
<keyword evidence="1" id="KW-0472">Membrane</keyword>
<keyword evidence="1" id="KW-1133">Transmembrane helix</keyword>
<keyword evidence="1" id="KW-0812">Transmembrane</keyword>
<comment type="caution">
    <text evidence="2">The sequence shown here is derived from an EMBL/GenBank/DDBJ whole genome shotgun (WGS) entry which is preliminary data.</text>
</comment>
<dbReference type="Proteomes" id="UP000490800">
    <property type="component" value="Unassembled WGS sequence"/>
</dbReference>